<dbReference type="GeneID" id="26637045"/>
<dbReference type="Proteomes" id="UP000204254">
    <property type="component" value="Segment"/>
</dbReference>
<keyword evidence="2" id="KW-1185">Reference proteome</keyword>
<dbReference type="EMBL" id="KT755656">
    <property type="protein sequence ID" value="ALH46460.1"/>
    <property type="molecule type" value="Genomic_DNA"/>
</dbReference>
<proteinExistence type="predicted"/>
<evidence type="ECO:0000313" key="1">
    <source>
        <dbReference type="EMBL" id="ALH46460.1"/>
    </source>
</evidence>
<reference evidence="1 2" key="1">
    <citation type="journal article" date="2016" name="Genome Announc.">
        <title>Paenibacillus larvae Phage Tripp Genome Has 378-Base-Pair Terminal Repeats.</title>
        <authorList>
            <person name="Abraham J."/>
            <person name="Bousquet A.C."/>
            <person name="Bruff E."/>
            <person name="Carson N."/>
            <person name="Clark A."/>
            <person name="Connell A."/>
            <person name="Davis Z."/>
            <person name="Dums J."/>
            <person name="Everington C."/>
            <person name="Groth A."/>
            <person name="Hawes N."/>
            <person name="McArthur N."/>
            <person name="McKenney C."/>
            <person name="Oufkir A."/>
            <person name="Pearce B."/>
            <person name="Rampal S."/>
            <person name="Rozier H."/>
            <person name="Schaff J."/>
            <person name="Slehria T."/>
            <person name="Carson S."/>
            <person name="Miller E.S."/>
        </authorList>
    </citation>
    <scope>NUCLEOTIDE SEQUENCE [LARGE SCALE GENOMIC DNA]</scope>
</reference>
<sequence>MAEKQIASITLKVDVSEALTGLKALTREARKATAALAELREAMKEEGTSCHIGIGTISCADADEKSLREVADKIAEKRKSLGKTRGLL</sequence>
<dbReference type="RefSeq" id="YP_009210607.1">
    <property type="nucleotide sequence ID" value="NC_028930.1"/>
</dbReference>
<accession>A0A0N9SIR9</accession>
<evidence type="ECO:0000313" key="2">
    <source>
        <dbReference type="Proteomes" id="UP000204254"/>
    </source>
</evidence>
<gene>
    <name evidence="1" type="ORF">TRIPP_87</name>
</gene>
<protein>
    <submittedName>
        <fullName evidence="1">Uncharacterized protein</fullName>
    </submittedName>
</protein>
<organism evidence="1 2">
    <name type="scientific">Paenibacillus phage Tripp</name>
    <dbReference type="NCBI Taxonomy" id="1718161"/>
    <lineage>
        <taxon>Viruses</taxon>
        <taxon>Duplodnaviria</taxon>
        <taxon>Heunggongvirae</taxon>
        <taxon>Uroviricota</taxon>
        <taxon>Caudoviricetes</taxon>
        <taxon>Halcyonevirus</taxon>
        <taxon>Halcyonevirus tripp</taxon>
    </lineage>
</organism>
<dbReference type="KEGG" id="vg:26637045"/>
<name>A0A0N9SIR9_9CAUD</name>